<dbReference type="Pfam" id="PF18962">
    <property type="entry name" value="Por_Secre_tail"/>
    <property type="match status" value="1"/>
</dbReference>
<reference evidence="4" key="1">
    <citation type="journal article" date="2019" name="Int. J. Syst. Evol. Microbiol.">
        <title>The Global Catalogue of Microorganisms (GCM) 10K type strain sequencing project: providing services to taxonomists for standard genome sequencing and annotation.</title>
        <authorList>
            <consortium name="The Broad Institute Genomics Platform"/>
            <consortium name="The Broad Institute Genome Sequencing Center for Infectious Disease"/>
            <person name="Wu L."/>
            <person name="Ma J."/>
        </authorList>
    </citation>
    <scope>NUCLEOTIDE SEQUENCE [LARGE SCALE GENOMIC DNA]</scope>
    <source>
        <strain evidence="4">CGMCC 1.12931</strain>
    </source>
</reference>
<feature type="domain" description="Secretion system C-terminal sorting" evidence="2">
    <location>
        <begin position="1408"/>
        <end position="1479"/>
    </location>
</feature>
<dbReference type="InterPro" id="IPR026444">
    <property type="entry name" value="Secre_tail"/>
</dbReference>
<sequence length="1484" mass="156891">MKTSILNEFTKPTILFLVLSLFGLLNAFGQNVDALWTDYNGYWNSSENNINSIEPDNSHNLLAFRYDGTVYSTGVNDDALTTNNVSFTSGNWRALPINSITVGSCPPSPSVAYLIMLAQLVDGVDNGGSTTPPFPVENNECPTEEVMASFLTQGENGLDLGSGIANIPSGTVLSFPFSNNGITQSNINDGEPDILITQLLAPGASQDILRIVDANGNIVGNPIDVNQNNTTIVGNYRADLYFRNGNILDGGSSTFGITANQQRPIRLLAFELSDFGINSSNYTQATKLEWQASGQSDPAFFAFNEPSISIPTSLAVTNEPNIYTDAIALNPNFTVVIQDDQASTVIEAGTEITASIESGNGTLSGDLTATTDANGVATFSNLVINGSGDQQLKFTSSSLNPAVSNVLVDCIAGDLTIGTSASGDSYSITNGRLISEGTSTIAVNDIINHLENTGDLIIDACGGELIISADITPNLSSSRVLSFKAEGDIVVDDDIEISASGSAMDLVFWSDTDANEEGGILFRDGSNIESNNGHIWIGGGNGNTTWNGLTVGDSYAVGLSNTATGIIETYAGINAVGNALLAGSGDLYLSGKSTQTTYRFGIGVRFNTSGTKLNLTGNNITISGIGSENNGTSGDTNRGNWGVGIEKTDILASGNILIEGTGGGQNLTSSITNGGGNHGVRMDNNSSIISTGSGDISIIGSGGTPSGTSNQDNDGLRLDGGTIRVNTGSLSLHGTAGTNGSSQGIDYTNGVMESRMPSSTLSNGDLKITSNTLNISTGVRLRSEGELVITPTSETTNIGIAGATGALSLSSSYFSTNFEDGFSNIIIGADNQTGDITCNTITFEDNTTLQTDGNLTFGGNVSTNANTDLTLINNNLTFNTARTFNVQGSFAYIPFGTSFTSHVTFPMANLSLGTSISGLTIGNATNDKNITINADVTGDAGIELFGNDIDINANLETTNSANIEFKGNTTITAGKHIASNGNFTHDGDLLFKSDATNGDAYLGSIEGNYTKTSGTVITEKFYPAKRAFRMVASPVDGVSIFDNWQNGGANETGIGTHITGSETGDNGFDETETGNPSLFYFNNGWQAIPNTNAINLTAGAPYRLMVRGDRDPNLLIDNDADPNPTTLVATGDLIVGTINIMFPSATAGSNTFAFIANPYQSRIDVSEVLTANNSNADDTKLWVWDPMINTRGAFVTIDELSSGNGDTTPSSDATKFIEPGQAFFIQLIGTDSTISFTESVKDITTSLNKPAPLSNNQMSLLFELQNEENKTIDAIRLRFAADGITEVDAADIAKMGNIDENLASVNQNSLFSIQRRNFPENDEVIPLFTNNWRNQNYSFVANLSNLGDVQVYMVDAYLGTETLLADGEAYHFSVDANVAESVDSQRFSLKFDAETMSMEDVDKKWFSLYPNPAVDVVQLQSNLALTGKANVAVYNMLGQQMQVKAEVISHSNLRLSLGHLESGVYIVQLTDREGNSYTQELIKK</sequence>
<dbReference type="EMBL" id="BMGM01000016">
    <property type="protein sequence ID" value="GGE45057.1"/>
    <property type="molecule type" value="Genomic_DNA"/>
</dbReference>
<accession>A0ABQ1SN87</accession>
<dbReference type="RefSeq" id="WP_188459617.1">
    <property type="nucleotide sequence ID" value="NZ_BMGM01000016.1"/>
</dbReference>
<protein>
    <recommendedName>
        <fullName evidence="2">Secretion system C-terminal sorting domain-containing protein</fullName>
    </recommendedName>
</protein>
<dbReference type="Proteomes" id="UP000599179">
    <property type="component" value="Unassembled WGS sequence"/>
</dbReference>
<evidence type="ECO:0000256" key="1">
    <source>
        <dbReference type="ARBA" id="ARBA00022729"/>
    </source>
</evidence>
<dbReference type="NCBIfam" id="TIGR04183">
    <property type="entry name" value="Por_Secre_tail"/>
    <property type="match status" value="1"/>
</dbReference>
<keyword evidence="4" id="KW-1185">Reference proteome</keyword>
<proteinExistence type="predicted"/>
<evidence type="ECO:0000259" key="2">
    <source>
        <dbReference type="Pfam" id="PF18962"/>
    </source>
</evidence>
<gene>
    <name evidence="3" type="ORF">GCM10010832_26260</name>
</gene>
<organism evidence="3 4">
    <name type="scientific">Psychroflexus planctonicus</name>
    <dbReference type="NCBI Taxonomy" id="1526575"/>
    <lineage>
        <taxon>Bacteria</taxon>
        <taxon>Pseudomonadati</taxon>
        <taxon>Bacteroidota</taxon>
        <taxon>Flavobacteriia</taxon>
        <taxon>Flavobacteriales</taxon>
        <taxon>Flavobacteriaceae</taxon>
        <taxon>Psychroflexus</taxon>
    </lineage>
</organism>
<evidence type="ECO:0000313" key="3">
    <source>
        <dbReference type="EMBL" id="GGE45057.1"/>
    </source>
</evidence>
<keyword evidence="1" id="KW-0732">Signal</keyword>
<name>A0ABQ1SN87_9FLAO</name>
<comment type="caution">
    <text evidence="3">The sequence shown here is derived from an EMBL/GenBank/DDBJ whole genome shotgun (WGS) entry which is preliminary data.</text>
</comment>
<evidence type="ECO:0000313" key="4">
    <source>
        <dbReference type="Proteomes" id="UP000599179"/>
    </source>
</evidence>